<dbReference type="RefSeq" id="WP_078695971.1">
    <property type="nucleotide sequence ID" value="NZ_FUYH01000005.1"/>
</dbReference>
<dbReference type="InterPro" id="IPR050092">
    <property type="entry name" value="RNase_H"/>
</dbReference>
<keyword evidence="7" id="KW-0540">Nuclease</keyword>
<evidence type="ECO:0000313" key="14">
    <source>
        <dbReference type="Proteomes" id="UP000190105"/>
    </source>
</evidence>
<evidence type="ECO:0000256" key="2">
    <source>
        <dbReference type="ARBA" id="ARBA00001946"/>
    </source>
</evidence>
<dbReference type="PANTHER" id="PTHR10642">
    <property type="entry name" value="RIBONUCLEASE H1"/>
    <property type="match status" value="1"/>
</dbReference>
<proteinExistence type="inferred from homology"/>
<gene>
    <name evidence="13" type="ORF">SAMN05443428_105156</name>
</gene>
<evidence type="ECO:0000313" key="13">
    <source>
        <dbReference type="EMBL" id="SKA83742.1"/>
    </source>
</evidence>
<evidence type="ECO:0000256" key="4">
    <source>
        <dbReference type="ARBA" id="ARBA00005300"/>
    </source>
</evidence>
<comment type="catalytic activity">
    <reaction evidence="1">
        <text>Endonucleolytic cleavage to 5'-phosphomonoester.</text>
        <dbReference type="EC" id="3.1.26.4"/>
    </reaction>
</comment>
<dbReference type="Gene3D" id="3.30.420.10">
    <property type="entry name" value="Ribonuclease H-like superfamily/Ribonuclease H"/>
    <property type="match status" value="1"/>
</dbReference>
<evidence type="ECO:0000256" key="1">
    <source>
        <dbReference type="ARBA" id="ARBA00000077"/>
    </source>
</evidence>
<dbReference type="GO" id="GO:0003676">
    <property type="term" value="F:nucleic acid binding"/>
    <property type="evidence" value="ECO:0007669"/>
    <property type="project" value="InterPro"/>
</dbReference>
<dbReference type="AlphaFoldDB" id="A0A1T4X2D7"/>
<dbReference type="Pfam" id="PF00075">
    <property type="entry name" value="RNase_H"/>
    <property type="match status" value="1"/>
</dbReference>
<keyword evidence="8" id="KW-0479">Metal-binding</keyword>
<dbReference type="OrthoDB" id="7845843at2"/>
<evidence type="ECO:0000256" key="9">
    <source>
        <dbReference type="ARBA" id="ARBA00022759"/>
    </source>
</evidence>
<keyword evidence="9" id="KW-0255">Endonuclease</keyword>
<dbReference type="EMBL" id="FUYH01000005">
    <property type="protein sequence ID" value="SKA83742.1"/>
    <property type="molecule type" value="Genomic_DNA"/>
</dbReference>
<dbReference type="CDD" id="cd09278">
    <property type="entry name" value="RNase_HI_prokaryote_like"/>
    <property type="match status" value="1"/>
</dbReference>
<reference evidence="14" key="1">
    <citation type="submission" date="2017-02" db="EMBL/GenBank/DDBJ databases">
        <authorList>
            <person name="Varghese N."/>
            <person name="Submissions S."/>
        </authorList>
    </citation>
    <scope>NUCLEOTIDE SEQUENCE [LARGE SCALE GENOMIC DNA]</scope>
    <source>
        <strain evidence="14">USBA 833</strain>
    </source>
</reference>
<dbReference type="GO" id="GO:0043137">
    <property type="term" value="P:DNA replication, removal of RNA primer"/>
    <property type="evidence" value="ECO:0007669"/>
    <property type="project" value="TreeGrafter"/>
</dbReference>
<dbReference type="GO" id="GO:0004523">
    <property type="term" value="F:RNA-DNA hybrid ribonuclease activity"/>
    <property type="evidence" value="ECO:0007669"/>
    <property type="project" value="UniProtKB-EC"/>
</dbReference>
<evidence type="ECO:0000256" key="5">
    <source>
        <dbReference type="ARBA" id="ARBA00011245"/>
    </source>
</evidence>
<feature type="domain" description="RNase H type-1" evidence="12">
    <location>
        <begin position="1"/>
        <end position="145"/>
    </location>
</feature>
<dbReference type="PANTHER" id="PTHR10642:SF26">
    <property type="entry name" value="RIBONUCLEASE H1"/>
    <property type="match status" value="1"/>
</dbReference>
<keyword evidence="10" id="KW-0378">Hydrolase</keyword>
<dbReference type="NCBIfam" id="NF001236">
    <property type="entry name" value="PRK00203.1"/>
    <property type="match status" value="1"/>
</dbReference>
<evidence type="ECO:0000256" key="6">
    <source>
        <dbReference type="ARBA" id="ARBA00012180"/>
    </source>
</evidence>
<comment type="cofactor">
    <cofactor evidence="2">
        <name>Mg(2+)</name>
        <dbReference type="ChEBI" id="CHEBI:18420"/>
    </cofactor>
</comment>
<name>A0A1T4X2D7_9CLOT</name>
<dbReference type="EC" id="3.1.26.4" evidence="6"/>
<evidence type="ECO:0000256" key="8">
    <source>
        <dbReference type="ARBA" id="ARBA00022723"/>
    </source>
</evidence>
<dbReference type="FunFam" id="3.30.420.10:FF:000089">
    <property type="entry name" value="Ribonuclease H"/>
    <property type="match status" value="1"/>
</dbReference>
<sequence>MKKVIIYADGGCRGNGKENTIGGYGIVLKYKDVVKEVKKGFKNTTNNIMELTAVIDALLLLKEPCFVELYSDSAYVVNAFNKGWIQKWQKNGWVTSAKKPVKNKELWQKLIELTKYHKVEFIKVEGHSDNELNNRCDELANKAMDEMENNINK</sequence>
<dbReference type="InterPro" id="IPR036397">
    <property type="entry name" value="RNaseH_sf"/>
</dbReference>
<dbReference type="SUPFAM" id="SSF53098">
    <property type="entry name" value="Ribonuclease H-like"/>
    <property type="match status" value="1"/>
</dbReference>
<dbReference type="PROSITE" id="PS50879">
    <property type="entry name" value="RNASE_H_1"/>
    <property type="match status" value="1"/>
</dbReference>
<dbReference type="InterPro" id="IPR002156">
    <property type="entry name" value="RNaseH_domain"/>
</dbReference>
<dbReference type="Proteomes" id="UP000190105">
    <property type="component" value="Unassembled WGS sequence"/>
</dbReference>
<comment type="similarity">
    <text evidence="4">Belongs to the RNase H family.</text>
</comment>
<evidence type="ECO:0000259" key="12">
    <source>
        <dbReference type="PROSITE" id="PS50879"/>
    </source>
</evidence>
<protein>
    <recommendedName>
        <fullName evidence="6">ribonuclease H</fullName>
        <ecNumber evidence="6">3.1.26.4</ecNumber>
    </recommendedName>
</protein>
<comment type="subunit">
    <text evidence="5">Monomer.</text>
</comment>
<dbReference type="InterPro" id="IPR022892">
    <property type="entry name" value="RNaseHI"/>
</dbReference>
<evidence type="ECO:0000256" key="10">
    <source>
        <dbReference type="ARBA" id="ARBA00022801"/>
    </source>
</evidence>
<comment type="function">
    <text evidence="3">Endonuclease that specifically degrades the RNA of RNA-DNA hybrids.</text>
</comment>
<dbReference type="InterPro" id="IPR012337">
    <property type="entry name" value="RNaseH-like_sf"/>
</dbReference>
<evidence type="ECO:0000256" key="11">
    <source>
        <dbReference type="ARBA" id="ARBA00022842"/>
    </source>
</evidence>
<keyword evidence="14" id="KW-1185">Reference proteome</keyword>
<organism evidence="13 14">
    <name type="scientific">Caloramator quimbayensis</name>
    <dbReference type="NCBI Taxonomy" id="1147123"/>
    <lineage>
        <taxon>Bacteria</taxon>
        <taxon>Bacillati</taxon>
        <taxon>Bacillota</taxon>
        <taxon>Clostridia</taxon>
        <taxon>Eubacteriales</taxon>
        <taxon>Clostridiaceae</taxon>
        <taxon>Caloramator</taxon>
    </lineage>
</organism>
<accession>A0A1T4X2D7</accession>
<evidence type="ECO:0000256" key="3">
    <source>
        <dbReference type="ARBA" id="ARBA00004065"/>
    </source>
</evidence>
<dbReference type="GO" id="GO:0046872">
    <property type="term" value="F:metal ion binding"/>
    <property type="evidence" value="ECO:0007669"/>
    <property type="project" value="UniProtKB-KW"/>
</dbReference>
<keyword evidence="11" id="KW-0460">Magnesium</keyword>
<evidence type="ECO:0000256" key="7">
    <source>
        <dbReference type="ARBA" id="ARBA00022722"/>
    </source>
</evidence>
<dbReference type="STRING" id="1147123.SAMN05443428_105156"/>